<gene>
    <name evidence="1" type="ORF">FocTR4_00013333</name>
</gene>
<accession>A0A5C6SJZ3</accession>
<evidence type="ECO:0000313" key="2">
    <source>
        <dbReference type="Proteomes" id="UP000321331"/>
    </source>
</evidence>
<proteinExistence type="predicted"/>
<protein>
    <submittedName>
        <fullName evidence="1">Uncharacterized protein</fullName>
    </submittedName>
</protein>
<reference evidence="1 2" key="1">
    <citation type="submission" date="2019-07" db="EMBL/GenBank/DDBJ databases">
        <title>The First High-Quality Draft Genome Sequence of the Causal Agent of the Current Panama Disease Epidemic.</title>
        <authorList>
            <person name="Warmington R.J."/>
            <person name="Kay W."/>
            <person name="Jeffries A."/>
            <person name="Bebber D."/>
            <person name="Moore K."/>
            <person name="Studholme D.J."/>
        </authorList>
    </citation>
    <scope>NUCLEOTIDE SEQUENCE [LARGE SCALE GENOMIC DNA]</scope>
    <source>
        <strain evidence="1 2">TR4</strain>
    </source>
</reference>
<name>A0A5C6SJZ3_FUSOC</name>
<dbReference type="Proteomes" id="UP000321331">
    <property type="component" value="Unassembled WGS sequence"/>
</dbReference>
<organism evidence="1 2">
    <name type="scientific">Fusarium oxysporum f. sp. cubense</name>
    <dbReference type="NCBI Taxonomy" id="61366"/>
    <lineage>
        <taxon>Eukaryota</taxon>
        <taxon>Fungi</taxon>
        <taxon>Dikarya</taxon>
        <taxon>Ascomycota</taxon>
        <taxon>Pezizomycotina</taxon>
        <taxon>Sordariomycetes</taxon>
        <taxon>Hypocreomycetidae</taxon>
        <taxon>Hypocreales</taxon>
        <taxon>Nectriaceae</taxon>
        <taxon>Fusarium</taxon>
        <taxon>Fusarium oxysporum species complex</taxon>
    </lineage>
</organism>
<comment type="caution">
    <text evidence="1">The sequence shown here is derived from an EMBL/GenBank/DDBJ whole genome shotgun (WGS) entry which is preliminary data.</text>
</comment>
<evidence type="ECO:0000313" key="1">
    <source>
        <dbReference type="EMBL" id="TXB98899.1"/>
    </source>
</evidence>
<dbReference type="EMBL" id="VMNF01000012">
    <property type="protein sequence ID" value="TXB98899.1"/>
    <property type="molecule type" value="Genomic_DNA"/>
</dbReference>
<dbReference type="AlphaFoldDB" id="A0A5C6SJZ3"/>
<sequence>MPASKLSTYIDLSDGNAIVAMGVAHFKDPSISITPERSILVSHLEGFGSTWANITVVPTNDTKVSDIDPSR</sequence>